<reference evidence="3 4" key="1">
    <citation type="submission" date="2018-06" db="EMBL/GenBank/DDBJ databases">
        <authorList>
            <consortium name="Pathogen Informatics"/>
            <person name="Doyle S."/>
        </authorList>
    </citation>
    <scope>NUCLEOTIDE SEQUENCE [LARGE SCALE GENOMIC DNA]</scope>
    <source>
        <strain evidence="3 4">NCTC11388</strain>
    </source>
</reference>
<dbReference type="InterPro" id="IPR013830">
    <property type="entry name" value="SGNH_hydro"/>
</dbReference>
<proteinExistence type="predicted"/>
<feature type="chain" id="PRO_5016988173" evidence="1">
    <location>
        <begin position="22"/>
        <end position="254"/>
    </location>
</feature>
<dbReference type="PROSITE" id="PS51318">
    <property type="entry name" value="TAT"/>
    <property type="match status" value="1"/>
</dbReference>
<keyword evidence="3" id="KW-0378">Hydrolase</keyword>
<dbReference type="Gene3D" id="3.40.50.1110">
    <property type="entry name" value="SGNH hydrolase"/>
    <property type="match status" value="1"/>
</dbReference>
<feature type="domain" description="SGNH hydrolase-type esterase" evidence="2">
    <location>
        <begin position="54"/>
        <end position="242"/>
    </location>
</feature>
<keyword evidence="1" id="KW-0732">Signal</keyword>
<evidence type="ECO:0000256" key="1">
    <source>
        <dbReference type="SAM" id="SignalP"/>
    </source>
</evidence>
<evidence type="ECO:0000259" key="2">
    <source>
        <dbReference type="Pfam" id="PF13472"/>
    </source>
</evidence>
<organism evidence="3 4">
    <name type="scientific">Sphingobacterium spiritivorum</name>
    <name type="common">Flavobacterium spiritivorum</name>
    <dbReference type="NCBI Taxonomy" id="258"/>
    <lineage>
        <taxon>Bacteria</taxon>
        <taxon>Pseudomonadati</taxon>
        <taxon>Bacteroidota</taxon>
        <taxon>Sphingobacteriia</taxon>
        <taxon>Sphingobacteriales</taxon>
        <taxon>Sphingobacteriaceae</taxon>
        <taxon>Sphingobacterium</taxon>
    </lineage>
</organism>
<dbReference type="InterPro" id="IPR006311">
    <property type="entry name" value="TAT_signal"/>
</dbReference>
<dbReference type="InterPro" id="IPR036514">
    <property type="entry name" value="SGNH_hydro_sf"/>
</dbReference>
<dbReference type="RefSeq" id="WP_115170652.1">
    <property type="nucleotide sequence ID" value="NZ_UGYW01000002.1"/>
</dbReference>
<name>A0A380CFG8_SPHSI</name>
<sequence length="254" mass="27923">MNTNRRSFISKSLLTVGAAVAGTSLLKARENNLSLPAKGNQISIKKNDIILFQGDSITDAGRQKDNPNPNETSAFGSGYALLAAGSLLSEHASKNIKIFNKGISGNRVPDLQKRWQRDTFDIKPTILSILIGVNDFWRTMDSGASNTAQQYKEQYQKLLDDTLKQLPNVQLIIGEPFGLKGVKHVTDAWYPAFEGYQQAARDVAKEFKATLIPYQSIFDKALAEAPGNYWTTDGVHTSLAGATLMAESWLNTIK</sequence>
<dbReference type="CDD" id="cd01834">
    <property type="entry name" value="SGNH_hydrolase_like_2"/>
    <property type="match status" value="1"/>
</dbReference>
<dbReference type="PANTHER" id="PTHR30383:SF5">
    <property type="entry name" value="SGNH HYDROLASE-TYPE ESTERASE DOMAIN-CONTAINING PROTEIN"/>
    <property type="match status" value="1"/>
</dbReference>
<dbReference type="InterPro" id="IPR051532">
    <property type="entry name" value="Ester_Hydrolysis_Enzymes"/>
</dbReference>
<evidence type="ECO:0000313" key="3">
    <source>
        <dbReference type="EMBL" id="SUJ19827.1"/>
    </source>
</evidence>
<evidence type="ECO:0000313" key="4">
    <source>
        <dbReference type="Proteomes" id="UP000254893"/>
    </source>
</evidence>
<dbReference type="AlphaFoldDB" id="A0A380CFG8"/>
<dbReference type="EMBL" id="UGYW01000002">
    <property type="protein sequence ID" value="SUJ19827.1"/>
    <property type="molecule type" value="Genomic_DNA"/>
</dbReference>
<feature type="signal peptide" evidence="1">
    <location>
        <begin position="1"/>
        <end position="21"/>
    </location>
</feature>
<gene>
    <name evidence="3" type="ORF">NCTC11388_02929</name>
</gene>
<dbReference type="Pfam" id="PF13472">
    <property type="entry name" value="Lipase_GDSL_2"/>
    <property type="match status" value="1"/>
</dbReference>
<dbReference type="Proteomes" id="UP000254893">
    <property type="component" value="Unassembled WGS sequence"/>
</dbReference>
<accession>A0A380CFG8</accession>
<dbReference type="PANTHER" id="PTHR30383">
    <property type="entry name" value="THIOESTERASE 1/PROTEASE 1/LYSOPHOSPHOLIPASE L1"/>
    <property type="match status" value="1"/>
</dbReference>
<protein>
    <submittedName>
        <fullName evidence="3">GDSL-like Lipase/Acylhydrolase</fullName>
    </submittedName>
</protein>
<dbReference type="GO" id="GO:0004622">
    <property type="term" value="F:phosphatidylcholine lysophospholipase activity"/>
    <property type="evidence" value="ECO:0007669"/>
    <property type="project" value="TreeGrafter"/>
</dbReference>
<dbReference type="SUPFAM" id="SSF52266">
    <property type="entry name" value="SGNH hydrolase"/>
    <property type="match status" value="1"/>
</dbReference>